<dbReference type="Pfam" id="PF14285">
    <property type="entry name" value="DUF4367"/>
    <property type="match status" value="1"/>
</dbReference>
<dbReference type="Proteomes" id="UP001177943">
    <property type="component" value="Chromosome"/>
</dbReference>
<organism evidence="3 4">
    <name type="scientific">Paenibacillus woosongensis</name>
    <dbReference type="NCBI Taxonomy" id="307580"/>
    <lineage>
        <taxon>Bacteria</taxon>
        <taxon>Bacillati</taxon>
        <taxon>Bacillota</taxon>
        <taxon>Bacilli</taxon>
        <taxon>Bacillales</taxon>
        <taxon>Paenibacillaceae</taxon>
        <taxon>Paenibacillus</taxon>
    </lineage>
</organism>
<evidence type="ECO:0000313" key="3">
    <source>
        <dbReference type="EMBL" id="WHX50906.1"/>
    </source>
</evidence>
<reference evidence="3" key="1">
    <citation type="submission" date="2023-05" db="EMBL/GenBank/DDBJ databases">
        <title>Comparative genomics of Bacillaceae isolates and their secondary metabolite potential.</title>
        <authorList>
            <person name="Song L."/>
            <person name="Nielsen L.J."/>
            <person name="Mohite O."/>
            <person name="Xu X."/>
            <person name="Weber T."/>
            <person name="Kovacs A.T."/>
        </authorList>
    </citation>
    <scope>NUCLEOTIDE SEQUENCE</scope>
    <source>
        <strain evidence="3">B2_4</strain>
    </source>
</reference>
<evidence type="ECO:0000256" key="1">
    <source>
        <dbReference type="SAM" id="Phobius"/>
    </source>
</evidence>
<protein>
    <submittedName>
        <fullName evidence="3">DUF4367 domain-containing protein</fullName>
    </submittedName>
</protein>
<evidence type="ECO:0000313" key="4">
    <source>
        <dbReference type="Proteomes" id="UP001177943"/>
    </source>
</evidence>
<feature type="domain" description="DUF4367" evidence="2">
    <location>
        <begin position="234"/>
        <end position="332"/>
    </location>
</feature>
<evidence type="ECO:0000259" key="2">
    <source>
        <dbReference type="Pfam" id="PF14285"/>
    </source>
</evidence>
<gene>
    <name evidence="3" type="ORF">QNH46_09810</name>
</gene>
<keyword evidence="1" id="KW-0812">Transmembrane</keyword>
<proteinExistence type="predicted"/>
<keyword evidence="1" id="KW-1133">Transmembrane helix</keyword>
<accession>A0AA95L2P6</accession>
<dbReference type="InterPro" id="IPR025377">
    <property type="entry name" value="DUF4367"/>
</dbReference>
<dbReference type="RefSeq" id="WP_283927924.1">
    <property type="nucleotide sequence ID" value="NZ_CP126084.1"/>
</dbReference>
<sequence length="335" mass="37907">MMRKSGTILQDETLKELLTAEAQDTIDVRLSVMNRVREIHERSSGQKTVRRKTGAVVMLASLIIVLTSLTGLAASRYVQILNPKGEVIVETKEIREDAFTPHAKTYHEMRSAYREHVLGMLKPGELVAYYVHDDTLNAYDSGNKVQTVYKPLEHSSYEAFEKQLEMTKGPLFLKPKYLPQGFSFEAGNVFPSVMEGEASLENLKRLEPEFIRMAETSTSDSKLFIKPLSWNTAGSANARYANGEDTININAYVRKKSPSSVTTMHPEGVFVEKLTAGGQEMVYMEAKTEEVAEAHYKHKLEWLDEEAEVFYSIYDNQRSTLSKSEFVRIVESALK</sequence>
<dbReference type="KEGG" id="pwn:QNH46_09810"/>
<dbReference type="AlphaFoldDB" id="A0AA95L2P6"/>
<name>A0AA95L2P6_9BACL</name>
<feature type="transmembrane region" description="Helical" evidence="1">
    <location>
        <begin position="55"/>
        <end position="74"/>
    </location>
</feature>
<dbReference type="EMBL" id="CP126084">
    <property type="protein sequence ID" value="WHX50906.1"/>
    <property type="molecule type" value="Genomic_DNA"/>
</dbReference>
<keyword evidence="1" id="KW-0472">Membrane</keyword>